<dbReference type="Pfam" id="PF00109">
    <property type="entry name" value="ketoacyl-synt"/>
    <property type="match status" value="1"/>
</dbReference>
<dbReference type="SMART" id="SM00825">
    <property type="entry name" value="PKS_KS"/>
    <property type="match status" value="1"/>
</dbReference>
<dbReference type="Pfam" id="PF02801">
    <property type="entry name" value="Ketoacyl-synt_C"/>
    <property type="match status" value="1"/>
</dbReference>
<dbReference type="UniPathway" id="UPA00094"/>
<evidence type="ECO:0000256" key="10">
    <source>
        <dbReference type="ARBA" id="ARBA00023098"/>
    </source>
</evidence>
<evidence type="ECO:0000256" key="3">
    <source>
        <dbReference type="ARBA" id="ARBA00008467"/>
    </source>
</evidence>
<dbReference type="Gene3D" id="3.40.47.10">
    <property type="match status" value="1"/>
</dbReference>
<dbReference type="InterPro" id="IPR016039">
    <property type="entry name" value="Thiolase-like"/>
</dbReference>
<evidence type="ECO:0000256" key="7">
    <source>
        <dbReference type="ARBA" id="ARBA00022516"/>
    </source>
</evidence>
<dbReference type="InterPro" id="IPR014031">
    <property type="entry name" value="Ketoacyl_synth_C"/>
</dbReference>
<evidence type="ECO:0000256" key="14">
    <source>
        <dbReference type="ARBA" id="ARBA00041620"/>
    </source>
</evidence>
<feature type="domain" description="Ketosynthase family 3 (KS3)" evidence="19">
    <location>
        <begin position="1"/>
        <end position="401"/>
    </location>
</feature>
<evidence type="ECO:0000256" key="15">
    <source>
        <dbReference type="ARBA" id="ARBA00042143"/>
    </source>
</evidence>
<evidence type="ECO:0000256" key="5">
    <source>
        <dbReference type="ARBA" id="ARBA00013191"/>
    </source>
</evidence>
<evidence type="ECO:0000256" key="9">
    <source>
        <dbReference type="ARBA" id="ARBA00022832"/>
    </source>
</evidence>
<dbReference type="EC" id="2.3.1.41" evidence="5"/>
<dbReference type="GO" id="GO:0006633">
    <property type="term" value="P:fatty acid biosynthetic process"/>
    <property type="evidence" value="ECO:0007669"/>
    <property type="project" value="UniProtKB-UniPathway"/>
</dbReference>
<reference evidence="21" key="1">
    <citation type="submission" date="2018-09" db="EMBL/GenBank/DDBJ databases">
        <authorList>
            <person name="Manzano-Marin A."/>
            <person name="Manzano-Marin A."/>
        </authorList>
    </citation>
    <scope>NUCLEOTIDE SEQUENCE [LARGE SCALE GENOMIC DNA]</scope>
    <source>
        <strain evidence="21">BuCistrobi</strain>
    </source>
</reference>
<comment type="catalytic activity">
    <reaction evidence="17">
        <text>a fatty acyl-[ACP] + malonyl-[ACP] + H(+) = a 3-oxoacyl-[ACP] + holo-[ACP] + CO2</text>
        <dbReference type="Rhea" id="RHEA:22836"/>
        <dbReference type="Rhea" id="RHEA-COMP:9623"/>
        <dbReference type="Rhea" id="RHEA-COMP:9685"/>
        <dbReference type="Rhea" id="RHEA-COMP:9916"/>
        <dbReference type="Rhea" id="RHEA-COMP:14125"/>
        <dbReference type="ChEBI" id="CHEBI:15378"/>
        <dbReference type="ChEBI" id="CHEBI:16526"/>
        <dbReference type="ChEBI" id="CHEBI:64479"/>
        <dbReference type="ChEBI" id="CHEBI:78449"/>
        <dbReference type="ChEBI" id="CHEBI:78776"/>
        <dbReference type="ChEBI" id="CHEBI:138651"/>
        <dbReference type="EC" id="2.3.1.41"/>
    </reaction>
    <physiologicalReaction direction="left-to-right" evidence="17">
        <dbReference type="Rhea" id="RHEA:22837"/>
    </physiologicalReaction>
</comment>
<evidence type="ECO:0000256" key="11">
    <source>
        <dbReference type="ARBA" id="ARBA00023160"/>
    </source>
</evidence>
<dbReference type="SUPFAM" id="SSF53901">
    <property type="entry name" value="Thiolase-like"/>
    <property type="match status" value="2"/>
</dbReference>
<dbReference type="PANTHER" id="PTHR11712:SF306">
    <property type="entry name" value="3-OXOACYL-[ACYL-CARRIER-PROTEIN] SYNTHASE 1"/>
    <property type="match status" value="1"/>
</dbReference>
<gene>
    <name evidence="20" type="primary">fabB</name>
    <name evidence="20" type="ORF">BUCINSTRO3249_0062</name>
</gene>
<dbReference type="EMBL" id="LR025085">
    <property type="protein sequence ID" value="VAX76289.1"/>
    <property type="molecule type" value="Genomic_DNA"/>
</dbReference>
<sequence length="403" mass="44128">MRRIVITGFGVCSSLGCVESDIVKSLKEGISGISFSNEMKEYGLRSHVWGNISKNRFNEIPYRLLRFMNFSSMYSYIAMKDSISNSGLCKNIYMKNPRVGVIIGSGSSFIPIDSSFIKKKKYFYPVTPYSLIKSMPSSISACLGAFFEIYGINYSISSACATSAHCIGNAYELILSGKQDIIFAGGGEELSLNLAHQFDVMRVLSVNFNQQPNFSSRPFDNNRDGFVISGGSGVLVLEELHCALSRKANIYGEIIGYGSTCDGESVVHPSGDGFVRCMSEAIKNINGSVDYINAHGTSTKIGDIKELIAIKTVFQKYGIPYISSTKSISGHSLGASGAQEMIYIMLMLKYNFIAPSMNIESLDPIAKNMNIVRNSTNYNIKIAMSNSFGFGGTNVSLVIKRYP</sequence>
<evidence type="ECO:0000256" key="18">
    <source>
        <dbReference type="RuleBase" id="RU003694"/>
    </source>
</evidence>
<keyword evidence="9" id="KW-0276">Fatty acid metabolism</keyword>
<evidence type="ECO:0000259" key="19">
    <source>
        <dbReference type="PROSITE" id="PS52004"/>
    </source>
</evidence>
<dbReference type="PROSITE" id="PS52004">
    <property type="entry name" value="KS3_2"/>
    <property type="match status" value="1"/>
</dbReference>
<comment type="catalytic activity">
    <reaction evidence="16">
        <text>(3Z)-decenoyl-[ACP] + malonyl-[ACP] + H(+) = 3-oxo-(5Z)-dodecenoyl-[ACP] + holo-[ACP] + CO2</text>
        <dbReference type="Rhea" id="RHEA:54940"/>
        <dbReference type="Rhea" id="RHEA-COMP:9623"/>
        <dbReference type="Rhea" id="RHEA-COMP:9685"/>
        <dbReference type="Rhea" id="RHEA-COMP:9927"/>
        <dbReference type="Rhea" id="RHEA-COMP:14042"/>
        <dbReference type="ChEBI" id="CHEBI:15378"/>
        <dbReference type="ChEBI" id="CHEBI:16526"/>
        <dbReference type="ChEBI" id="CHEBI:64479"/>
        <dbReference type="ChEBI" id="CHEBI:78449"/>
        <dbReference type="ChEBI" id="CHEBI:78798"/>
        <dbReference type="ChEBI" id="CHEBI:138410"/>
    </reaction>
    <physiologicalReaction direction="left-to-right" evidence="16">
        <dbReference type="Rhea" id="RHEA:54941"/>
    </physiologicalReaction>
</comment>
<dbReference type="CDD" id="cd00834">
    <property type="entry name" value="KAS_I_II"/>
    <property type="match status" value="1"/>
</dbReference>
<name>A0A3B1E9C0_9GAMM</name>
<evidence type="ECO:0000256" key="8">
    <source>
        <dbReference type="ARBA" id="ARBA00022679"/>
    </source>
</evidence>
<evidence type="ECO:0000256" key="2">
    <source>
        <dbReference type="ARBA" id="ARBA00005194"/>
    </source>
</evidence>
<dbReference type="RefSeq" id="WP_158348935.1">
    <property type="nucleotide sequence ID" value="NZ_LR025085.1"/>
</dbReference>
<dbReference type="AlphaFoldDB" id="A0A3B1E9C0"/>
<evidence type="ECO:0000256" key="17">
    <source>
        <dbReference type="ARBA" id="ARBA00048506"/>
    </source>
</evidence>
<accession>A0A3B1E9C0</accession>
<keyword evidence="8 18" id="KW-0808">Transferase</keyword>
<dbReference type="GO" id="GO:0005829">
    <property type="term" value="C:cytosol"/>
    <property type="evidence" value="ECO:0007669"/>
    <property type="project" value="TreeGrafter"/>
</dbReference>
<dbReference type="OrthoDB" id="9808669at2"/>
<dbReference type="InterPro" id="IPR000794">
    <property type="entry name" value="Beta-ketoacyl_synthase"/>
</dbReference>
<evidence type="ECO:0000256" key="12">
    <source>
        <dbReference type="ARBA" id="ARBA00023315"/>
    </source>
</evidence>
<dbReference type="Proteomes" id="UP000271849">
    <property type="component" value="Chromosome"/>
</dbReference>
<keyword evidence="6" id="KW-0963">Cytoplasm</keyword>
<dbReference type="PANTHER" id="PTHR11712">
    <property type="entry name" value="POLYKETIDE SYNTHASE-RELATED"/>
    <property type="match status" value="1"/>
</dbReference>
<dbReference type="InterPro" id="IPR020841">
    <property type="entry name" value="PKS_Beta-ketoAc_synthase_dom"/>
</dbReference>
<dbReference type="GO" id="GO:0004315">
    <property type="term" value="F:3-oxoacyl-[acyl-carrier-protein] synthase activity"/>
    <property type="evidence" value="ECO:0007669"/>
    <property type="project" value="UniProtKB-EC"/>
</dbReference>
<comment type="subunit">
    <text evidence="4">Homodimer.</text>
</comment>
<evidence type="ECO:0000313" key="20">
    <source>
        <dbReference type="EMBL" id="VAX76289.1"/>
    </source>
</evidence>
<organism evidence="20 21">
    <name type="scientific">Buchnera aphidicola</name>
    <name type="common">Cinara strobi</name>
    <dbReference type="NCBI Taxonomy" id="1921549"/>
    <lineage>
        <taxon>Bacteria</taxon>
        <taxon>Pseudomonadati</taxon>
        <taxon>Pseudomonadota</taxon>
        <taxon>Gammaproteobacteria</taxon>
        <taxon>Enterobacterales</taxon>
        <taxon>Erwiniaceae</taxon>
        <taxon>Buchnera</taxon>
    </lineage>
</organism>
<dbReference type="InterPro" id="IPR018201">
    <property type="entry name" value="Ketoacyl_synth_AS"/>
</dbReference>
<dbReference type="PROSITE" id="PS00606">
    <property type="entry name" value="KS3_1"/>
    <property type="match status" value="1"/>
</dbReference>
<proteinExistence type="inferred from homology"/>
<keyword evidence="12 20" id="KW-0012">Acyltransferase</keyword>
<evidence type="ECO:0000256" key="13">
    <source>
        <dbReference type="ARBA" id="ARBA00039450"/>
    </source>
</evidence>
<evidence type="ECO:0000256" key="6">
    <source>
        <dbReference type="ARBA" id="ARBA00022490"/>
    </source>
</evidence>
<dbReference type="InterPro" id="IPR014030">
    <property type="entry name" value="Ketoacyl_synth_N"/>
</dbReference>
<comment type="pathway">
    <text evidence="2">Lipid metabolism; fatty acid biosynthesis.</text>
</comment>
<evidence type="ECO:0000313" key="21">
    <source>
        <dbReference type="Proteomes" id="UP000271849"/>
    </source>
</evidence>
<keyword evidence="7" id="KW-0444">Lipid biosynthesis</keyword>
<keyword evidence="11" id="KW-0275">Fatty acid biosynthesis</keyword>
<dbReference type="STRING" id="1921549.GCA_900128825_00061"/>
<protein>
    <recommendedName>
        <fullName evidence="13">3-oxoacyl-[acyl-carrier-protein] synthase 1</fullName>
        <ecNumber evidence="5">2.3.1.41</ecNumber>
    </recommendedName>
    <alternativeName>
        <fullName evidence="14">3-oxoacyl-[acyl-carrier-protein] synthase I</fullName>
    </alternativeName>
    <alternativeName>
        <fullName evidence="15">Beta-ketoacyl-ACP synthase I</fullName>
    </alternativeName>
</protein>
<evidence type="ECO:0000256" key="4">
    <source>
        <dbReference type="ARBA" id="ARBA00011738"/>
    </source>
</evidence>
<comment type="subcellular location">
    <subcellularLocation>
        <location evidence="1">Cytoplasm</location>
    </subcellularLocation>
</comment>
<keyword evidence="10" id="KW-0443">Lipid metabolism</keyword>
<evidence type="ECO:0000256" key="1">
    <source>
        <dbReference type="ARBA" id="ARBA00004496"/>
    </source>
</evidence>
<dbReference type="PROSITE" id="PS51257">
    <property type="entry name" value="PROKAR_LIPOPROTEIN"/>
    <property type="match status" value="1"/>
</dbReference>
<comment type="similarity">
    <text evidence="3 18">Belongs to the thiolase-like superfamily. Beta-ketoacyl-ACP synthases family.</text>
</comment>
<evidence type="ECO:0000256" key="16">
    <source>
        <dbReference type="ARBA" id="ARBA00048121"/>
    </source>
</evidence>